<accession>A0A1I7X2F6</accession>
<feature type="compositionally biased region" description="Polar residues" evidence="1">
    <location>
        <begin position="85"/>
        <end position="94"/>
    </location>
</feature>
<dbReference type="WBParaSite" id="Hba_11593">
    <property type="protein sequence ID" value="Hba_11593"/>
    <property type="gene ID" value="Hba_11593"/>
</dbReference>
<dbReference type="AlphaFoldDB" id="A0A1I7X2F6"/>
<feature type="region of interest" description="Disordered" evidence="1">
    <location>
        <begin position="74"/>
        <end position="109"/>
    </location>
</feature>
<evidence type="ECO:0000313" key="3">
    <source>
        <dbReference type="WBParaSite" id="Hba_11593"/>
    </source>
</evidence>
<evidence type="ECO:0000313" key="2">
    <source>
        <dbReference type="Proteomes" id="UP000095283"/>
    </source>
</evidence>
<protein>
    <submittedName>
        <fullName evidence="3">Ovule protein</fullName>
    </submittedName>
</protein>
<name>A0A1I7X2F6_HETBA</name>
<dbReference type="Proteomes" id="UP000095283">
    <property type="component" value="Unplaced"/>
</dbReference>
<proteinExistence type="predicted"/>
<organism evidence="2 3">
    <name type="scientific">Heterorhabditis bacteriophora</name>
    <name type="common">Entomopathogenic nematode worm</name>
    <dbReference type="NCBI Taxonomy" id="37862"/>
    <lineage>
        <taxon>Eukaryota</taxon>
        <taxon>Metazoa</taxon>
        <taxon>Ecdysozoa</taxon>
        <taxon>Nematoda</taxon>
        <taxon>Chromadorea</taxon>
        <taxon>Rhabditida</taxon>
        <taxon>Rhabditina</taxon>
        <taxon>Rhabditomorpha</taxon>
        <taxon>Strongyloidea</taxon>
        <taxon>Heterorhabditidae</taxon>
        <taxon>Heterorhabditis</taxon>
    </lineage>
</organism>
<sequence>MKGKCEEMMKTINEASGESRKHIEDKKGGDHRLCTSTSHAYDSERKRKFILELLWHSLLHIYMFLGKHFTNRSTRSYSHPPIKRSCSSSSQMPRFSNYKPESLLQELQK</sequence>
<reference evidence="3" key="1">
    <citation type="submission" date="2016-11" db="UniProtKB">
        <authorList>
            <consortium name="WormBaseParasite"/>
        </authorList>
    </citation>
    <scope>IDENTIFICATION</scope>
</reference>
<evidence type="ECO:0000256" key="1">
    <source>
        <dbReference type="SAM" id="MobiDB-lite"/>
    </source>
</evidence>
<keyword evidence="2" id="KW-1185">Reference proteome</keyword>